<dbReference type="HOGENOM" id="CLU_019602_18_2_0"/>
<dbReference type="AlphaFoldDB" id="U7V593"/>
<dbReference type="Gene3D" id="3.40.190.10">
    <property type="entry name" value="Periplasmic binding protein-like II"/>
    <property type="match status" value="2"/>
</dbReference>
<gene>
    <name evidence="7" type="ORF">HMPREF0202_02571</name>
</gene>
<feature type="signal peptide" evidence="5">
    <location>
        <begin position="1"/>
        <end position="22"/>
    </location>
</feature>
<dbReference type="SUPFAM" id="SSF53850">
    <property type="entry name" value="Periplasmic binding protein-like II"/>
    <property type="match status" value="1"/>
</dbReference>
<dbReference type="InterPro" id="IPR018313">
    <property type="entry name" value="SBP_3_CS"/>
</dbReference>
<dbReference type="InterPro" id="IPR001638">
    <property type="entry name" value="Solute-binding_3/MltF_N"/>
</dbReference>
<evidence type="ECO:0000313" key="7">
    <source>
        <dbReference type="EMBL" id="ERT66671.1"/>
    </source>
</evidence>
<dbReference type="RefSeq" id="WP_023052100.1">
    <property type="nucleotide sequence ID" value="NZ_CP173065.2"/>
</dbReference>
<dbReference type="Pfam" id="PF00497">
    <property type="entry name" value="SBP_bac_3"/>
    <property type="match status" value="1"/>
</dbReference>
<dbReference type="SMART" id="SM00062">
    <property type="entry name" value="PBPb"/>
    <property type="match status" value="1"/>
</dbReference>
<evidence type="ECO:0000256" key="1">
    <source>
        <dbReference type="ARBA" id="ARBA00004196"/>
    </source>
</evidence>
<protein>
    <submittedName>
        <fullName evidence="7">Putative glutamine ABC transporter, periplasmic glutamine-binding protein GlnH</fullName>
    </submittedName>
</protein>
<dbReference type="Proteomes" id="UP000017081">
    <property type="component" value="Unassembled WGS sequence"/>
</dbReference>
<feature type="domain" description="Solute-binding protein family 3/N-terminal" evidence="6">
    <location>
        <begin position="25"/>
        <end position="239"/>
    </location>
</feature>
<sequence length="239" mass="26526">MKKIFKNLVLFLMLIMSTLTFAKGKLYVGTNAEFPPFEYLDKGEVVGFDIDLVKAIGEKLGMEIVIKDMAFDGLIPALETNKIDIVIAGMTASDERKMAVNFSNPYYTANQVIILNDNNSDIKTFDDLKGKLVGVMLGFTGDVVVSEMKDVKSKKYNASYAAIMELQNNKIDAVVLDSETALNYVKNNKGLKLAETSGEPEEYAIAISKKNSELLNKINTALDELKKDGTYEALLKKYM</sequence>
<feature type="chain" id="PRO_5004690101" evidence="5">
    <location>
        <begin position="23"/>
        <end position="239"/>
    </location>
</feature>
<accession>U7V593</accession>
<keyword evidence="8" id="KW-1185">Reference proteome</keyword>
<dbReference type="EMBL" id="AXZF01000140">
    <property type="protein sequence ID" value="ERT66671.1"/>
    <property type="molecule type" value="Genomic_DNA"/>
</dbReference>
<comment type="subcellular location">
    <subcellularLocation>
        <location evidence="1">Cell envelope</location>
    </subcellularLocation>
</comment>
<dbReference type="GO" id="GO:0030313">
    <property type="term" value="C:cell envelope"/>
    <property type="evidence" value="ECO:0007669"/>
    <property type="project" value="UniProtKB-SubCell"/>
</dbReference>
<name>U7V593_9FUSO</name>
<dbReference type="PANTHER" id="PTHR35936:SF17">
    <property type="entry name" value="ARGININE-BINDING EXTRACELLULAR PROTEIN ARTP"/>
    <property type="match status" value="1"/>
</dbReference>
<proteinExistence type="inferred from homology"/>
<comment type="caution">
    <text evidence="7">The sequence shown here is derived from an EMBL/GenBank/DDBJ whole genome shotgun (WGS) entry which is preliminary data.</text>
</comment>
<evidence type="ECO:0000256" key="2">
    <source>
        <dbReference type="ARBA" id="ARBA00010333"/>
    </source>
</evidence>
<comment type="similarity">
    <text evidence="2 4">Belongs to the bacterial solute-binding protein 3 family.</text>
</comment>
<evidence type="ECO:0000256" key="4">
    <source>
        <dbReference type="RuleBase" id="RU003744"/>
    </source>
</evidence>
<dbReference type="PANTHER" id="PTHR35936">
    <property type="entry name" value="MEMBRANE-BOUND LYTIC MUREIN TRANSGLYCOSYLASE F"/>
    <property type="match status" value="1"/>
</dbReference>
<keyword evidence="3 5" id="KW-0732">Signal</keyword>
<evidence type="ECO:0000256" key="3">
    <source>
        <dbReference type="ARBA" id="ARBA00022729"/>
    </source>
</evidence>
<evidence type="ECO:0000313" key="8">
    <source>
        <dbReference type="Proteomes" id="UP000017081"/>
    </source>
</evidence>
<dbReference type="eggNOG" id="COG0834">
    <property type="taxonomic scope" value="Bacteria"/>
</dbReference>
<reference evidence="7 8" key="1">
    <citation type="submission" date="2013-08" db="EMBL/GenBank/DDBJ databases">
        <authorList>
            <person name="Weinstock G."/>
            <person name="Sodergren E."/>
            <person name="Wylie T."/>
            <person name="Fulton L."/>
            <person name="Fulton R."/>
            <person name="Fronick C."/>
            <person name="O'Laughlin M."/>
            <person name="Godfrey J."/>
            <person name="Miner T."/>
            <person name="Herter B."/>
            <person name="Appelbaum E."/>
            <person name="Cordes M."/>
            <person name="Lek S."/>
            <person name="Wollam A."/>
            <person name="Pepin K.H."/>
            <person name="Palsikar V.B."/>
            <person name="Mitreva M."/>
            <person name="Wilson R.K."/>
        </authorList>
    </citation>
    <scope>NUCLEOTIDE SEQUENCE [LARGE SCALE GENOMIC DNA]</scope>
    <source>
        <strain evidence="7 8">ATCC BAA-474</strain>
    </source>
</reference>
<dbReference type="CDD" id="cd13624">
    <property type="entry name" value="PBP2_Arg_Lys_His"/>
    <property type="match status" value="1"/>
</dbReference>
<organism evidence="7 8">
    <name type="scientific">Cetobacterium somerae ATCC BAA-474</name>
    <dbReference type="NCBI Taxonomy" id="1319815"/>
    <lineage>
        <taxon>Bacteria</taxon>
        <taxon>Fusobacteriati</taxon>
        <taxon>Fusobacteriota</taxon>
        <taxon>Fusobacteriia</taxon>
        <taxon>Fusobacteriales</taxon>
        <taxon>Fusobacteriaceae</taxon>
        <taxon>Cetobacterium</taxon>
    </lineage>
</organism>
<evidence type="ECO:0000259" key="6">
    <source>
        <dbReference type="SMART" id="SM00062"/>
    </source>
</evidence>
<evidence type="ECO:0000256" key="5">
    <source>
        <dbReference type="SAM" id="SignalP"/>
    </source>
</evidence>
<dbReference type="STRING" id="1319815.HMPREF0202_02571"/>
<dbReference type="PROSITE" id="PS01039">
    <property type="entry name" value="SBP_BACTERIAL_3"/>
    <property type="match status" value="1"/>
</dbReference>